<reference evidence="2" key="2">
    <citation type="submission" date="2010-05" db="EMBL/GenBank/DDBJ databases">
        <title>The Genome Sequence of Magnaporthe poae strain ATCC 64411.</title>
        <authorList>
            <consortium name="The Broad Institute Genome Sequencing Platform"/>
            <consortium name="Broad Institute Genome Sequencing Center for Infectious Disease"/>
            <person name="Ma L.-J."/>
            <person name="Dead R."/>
            <person name="Young S."/>
            <person name="Zeng Q."/>
            <person name="Koehrsen M."/>
            <person name="Alvarado L."/>
            <person name="Berlin A."/>
            <person name="Chapman S.B."/>
            <person name="Chen Z."/>
            <person name="Freedman E."/>
            <person name="Gellesch M."/>
            <person name="Goldberg J."/>
            <person name="Griggs A."/>
            <person name="Gujja S."/>
            <person name="Heilman E.R."/>
            <person name="Heiman D."/>
            <person name="Hepburn T."/>
            <person name="Howarth C."/>
            <person name="Jen D."/>
            <person name="Larson L."/>
            <person name="Mehta T."/>
            <person name="Neiman D."/>
            <person name="Pearson M."/>
            <person name="Roberts A."/>
            <person name="Saif S."/>
            <person name="Shea T."/>
            <person name="Shenoy N."/>
            <person name="Sisk P."/>
            <person name="Stolte C."/>
            <person name="Sykes S."/>
            <person name="Walk T."/>
            <person name="White J."/>
            <person name="Yandava C."/>
            <person name="Haas B."/>
            <person name="Nusbaum C."/>
            <person name="Birren B."/>
        </authorList>
    </citation>
    <scope>NUCLEOTIDE SEQUENCE</scope>
    <source>
        <strain evidence="2">ATCC 64411</strain>
    </source>
</reference>
<reference evidence="2" key="3">
    <citation type="submission" date="2011-03" db="EMBL/GenBank/DDBJ databases">
        <title>Annotation of Magnaporthe poae ATCC 64411.</title>
        <authorList>
            <person name="Ma L.-J."/>
            <person name="Dead R."/>
            <person name="Young S.K."/>
            <person name="Zeng Q."/>
            <person name="Gargeya S."/>
            <person name="Fitzgerald M."/>
            <person name="Haas B."/>
            <person name="Abouelleil A."/>
            <person name="Alvarado L."/>
            <person name="Arachchi H.M."/>
            <person name="Berlin A."/>
            <person name="Brown A."/>
            <person name="Chapman S.B."/>
            <person name="Chen Z."/>
            <person name="Dunbar C."/>
            <person name="Freedman E."/>
            <person name="Gearin G."/>
            <person name="Gellesch M."/>
            <person name="Goldberg J."/>
            <person name="Griggs A."/>
            <person name="Gujja S."/>
            <person name="Heiman D."/>
            <person name="Howarth C."/>
            <person name="Larson L."/>
            <person name="Lui A."/>
            <person name="MacDonald P.J.P."/>
            <person name="Mehta T."/>
            <person name="Montmayeur A."/>
            <person name="Murphy C."/>
            <person name="Neiman D."/>
            <person name="Pearson M."/>
            <person name="Priest M."/>
            <person name="Roberts A."/>
            <person name="Saif S."/>
            <person name="Shea T."/>
            <person name="Shenoy N."/>
            <person name="Sisk P."/>
            <person name="Stolte C."/>
            <person name="Sykes S."/>
            <person name="Yandava C."/>
            <person name="Wortman J."/>
            <person name="Nusbaum C."/>
            <person name="Birren B."/>
        </authorList>
    </citation>
    <scope>NUCLEOTIDE SEQUENCE</scope>
    <source>
        <strain evidence="2">ATCC 64411</strain>
    </source>
</reference>
<evidence type="ECO:0008006" key="5">
    <source>
        <dbReference type="Google" id="ProtNLM"/>
    </source>
</evidence>
<reference evidence="4" key="1">
    <citation type="submission" date="2010-05" db="EMBL/GenBank/DDBJ databases">
        <title>The genome sequence of Magnaporthe poae strain ATCC 64411.</title>
        <authorList>
            <person name="Ma L.-J."/>
            <person name="Dead R."/>
            <person name="Young S."/>
            <person name="Zeng Q."/>
            <person name="Koehrsen M."/>
            <person name="Alvarado L."/>
            <person name="Berlin A."/>
            <person name="Chapman S.B."/>
            <person name="Chen Z."/>
            <person name="Freedman E."/>
            <person name="Gellesch M."/>
            <person name="Goldberg J."/>
            <person name="Griggs A."/>
            <person name="Gujja S."/>
            <person name="Heilman E.R."/>
            <person name="Heiman D."/>
            <person name="Hepburn T."/>
            <person name="Howarth C."/>
            <person name="Jen D."/>
            <person name="Larson L."/>
            <person name="Mehta T."/>
            <person name="Neiman D."/>
            <person name="Pearson M."/>
            <person name="Roberts A."/>
            <person name="Saif S."/>
            <person name="Shea T."/>
            <person name="Shenoy N."/>
            <person name="Sisk P."/>
            <person name="Stolte C."/>
            <person name="Sykes S."/>
            <person name="Walk T."/>
            <person name="White J."/>
            <person name="Yandava C."/>
            <person name="Haas B."/>
            <person name="Nusbaum C."/>
            <person name="Birren B."/>
        </authorList>
    </citation>
    <scope>NUCLEOTIDE SEQUENCE [LARGE SCALE GENOMIC DNA]</scope>
    <source>
        <strain evidence="4">ATCC 64411 / 73-15</strain>
    </source>
</reference>
<name>A0A0C4E0M5_MAGP6</name>
<evidence type="ECO:0000313" key="3">
    <source>
        <dbReference type="EnsemblFungi" id="MAPG_05906T0"/>
    </source>
</evidence>
<evidence type="ECO:0000313" key="2">
    <source>
        <dbReference type="EMBL" id="KLU86899.1"/>
    </source>
</evidence>
<proteinExistence type="predicted"/>
<organism evidence="3 4">
    <name type="scientific">Magnaporthiopsis poae (strain ATCC 64411 / 73-15)</name>
    <name type="common">Kentucky bluegrass fungus</name>
    <name type="synonym">Magnaporthe poae</name>
    <dbReference type="NCBI Taxonomy" id="644358"/>
    <lineage>
        <taxon>Eukaryota</taxon>
        <taxon>Fungi</taxon>
        <taxon>Dikarya</taxon>
        <taxon>Ascomycota</taxon>
        <taxon>Pezizomycotina</taxon>
        <taxon>Sordariomycetes</taxon>
        <taxon>Sordariomycetidae</taxon>
        <taxon>Magnaporthales</taxon>
        <taxon>Magnaporthaceae</taxon>
        <taxon>Magnaporthiopsis</taxon>
    </lineage>
</organism>
<reference evidence="3" key="4">
    <citation type="journal article" date="2015" name="G3 (Bethesda)">
        <title>Genome sequences of three phytopathogenic species of the Magnaporthaceae family of fungi.</title>
        <authorList>
            <person name="Okagaki L.H."/>
            <person name="Nunes C.C."/>
            <person name="Sailsbery J."/>
            <person name="Clay B."/>
            <person name="Brown D."/>
            <person name="John T."/>
            <person name="Oh Y."/>
            <person name="Young N."/>
            <person name="Fitzgerald M."/>
            <person name="Haas B.J."/>
            <person name="Zeng Q."/>
            <person name="Young S."/>
            <person name="Adiconis X."/>
            <person name="Fan L."/>
            <person name="Levin J.Z."/>
            <person name="Mitchell T.K."/>
            <person name="Okubara P.A."/>
            <person name="Farman M.L."/>
            <person name="Kohn L.M."/>
            <person name="Birren B."/>
            <person name="Ma L.-J."/>
            <person name="Dean R.A."/>
        </authorList>
    </citation>
    <scope>NUCLEOTIDE SEQUENCE</scope>
    <source>
        <strain evidence="3">ATCC 64411 / 73-15</strain>
    </source>
</reference>
<dbReference type="eggNOG" id="ENOG502SURB">
    <property type="taxonomic scope" value="Eukaryota"/>
</dbReference>
<keyword evidence="1" id="KW-0732">Signal</keyword>
<dbReference type="Proteomes" id="UP000011715">
    <property type="component" value="Unassembled WGS sequence"/>
</dbReference>
<gene>
    <name evidence="2" type="ORF">MAPG_05906</name>
</gene>
<feature type="signal peptide" evidence="1">
    <location>
        <begin position="1"/>
        <end position="18"/>
    </location>
</feature>
<evidence type="ECO:0000256" key="1">
    <source>
        <dbReference type="SAM" id="SignalP"/>
    </source>
</evidence>
<dbReference type="EMBL" id="ADBL01001411">
    <property type="status" value="NOT_ANNOTATED_CDS"/>
    <property type="molecule type" value="Genomic_DNA"/>
</dbReference>
<accession>A0A0C4E0M5</accession>
<dbReference type="OrthoDB" id="2132010at2759"/>
<feature type="chain" id="PRO_5009385574" description="Biotrophy-associated secreted protein 2" evidence="1">
    <location>
        <begin position="19"/>
        <end position="86"/>
    </location>
</feature>
<dbReference type="EnsemblFungi" id="MAPG_05906T0">
    <property type="protein sequence ID" value="MAPG_05906T0"/>
    <property type="gene ID" value="MAPG_05906"/>
</dbReference>
<reference evidence="3" key="5">
    <citation type="submission" date="2015-06" db="UniProtKB">
        <authorList>
            <consortium name="EnsemblFungi"/>
        </authorList>
    </citation>
    <scope>IDENTIFICATION</scope>
    <source>
        <strain evidence="3">ATCC 64411</strain>
    </source>
</reference>
<keyword evidence="4" id="KW-1185">Reference proteome</keyword>
<evidence type="ECO:0000313" key="4">
    <source>
        <dbReference type="Proteomes" id="UP000011715"/>
    </source>
</evidence>
<dbReference type="AlphaFoldDB" id="A0A0C4E0M5"/>
<dbReference type="EMBL" id="GL876970">
    <property type="protein sequence ID" value="KLU86899.1"/>
    <property type="molecule type" value="Genomic_DNA"/>
</dbReference>
<dbReference type="VEuPathDB" id="FungiDB:MAPG_05906"/>
<dbReference type="OMA" id="KQGCGFN"/>
<protein>
    <recommendedName>
        <fullName evidence="5">Biotrophy-associated secreted protein 2</fullName>
    </recommendedName>
</protein>
<sequence length="86" mass="8384">MVRVSFFTALTMAASVLAIVVPNKDGAKNVGNGKGLQFITGGCLNNADCVTACCAGNGAGQGVCSAAIAANQGGKTGCGFVAKSKK</sequence>